<evidence type="ECO:0000256" key="1">
    <source>
        <dbReference type="PROSITE-ProRule" id="PRU01379"/>
    </source>
</evidence>
<protein>
    <submittedName>
        <fullName evidence="3">Putative Conserved Metallocarboxypeptidase D</fullName>
        <ecNumber evidence="3">3.4.17.22</ecNumber>
    </submittedName>
</protein>
<dbReference type="AlphaFoldDB" id="A0A0B7H922"/>
<accession>A0A0B7H922</accession>
<dbReference type="GO" id="GO:0006508">
    <property type="term" value="P:proteolysis"/>
    <property type="evidence" value="ECO:0007669"/>
    <property type="project" value="InterPro"/>
</dbReference>
<organism evidence="3 4">
    <name type="scientific">Capnocytophaga canimorsus</name>
    <dbReference type="NCBI Taxonomy" id="28188"/>
    <lineage>
        <taxon>Bacteria</taxon>
        <taxon>Pseudomonadati</taxon>
        <taxon>Bacteroidota</taxon>
        <taxon>Flavobacteriia</taxon>
        <taxon>Flavobacteriales</taxon>
        <taxon>Flavobacteriaceae</taxon>
        <taxon>Capnocytophaga</taxon>
    </lineage>
</organism>
<keyword evidence="3" id="KW-0378">Hydrolase</keyword>
<proteinExistence type="inferred from homology"/>
<keyword evidence="3" id="KW-0121">Carboxypeptidase</keyword>
<keyword evidence="3" id="KW-0645">Protease</keyword>
<dbReference type="Pfam" id="PF00246">
    <property type="entry name" value="Peptidase_M14"/>
    <property type="match status" value="1"/>
</dbReference>
<reference evidence="3 4" key="1">
    <citation type="submission" date="2015-01" db="EMBL/GenBank/DDBJ databases">
        <authorList>
            <person name="Xiang T."/>
            <person name="Song Y."/>
            <person name="Huang L."/>
            <person name="Wang B."/>
            <person name="Wu P."/>
        </authorList>
    </citation>
    <scope>NUCLEOTIDE SEQUENCE [LARGE SCALE GENOMIC DNA]</scope>
    <source>
        <strain evidence="3 4">Cc12</strain>
    </source>
</reference>
<dbReference type="SUPFAM" id="SSF53187">
    <property type="entry name" value="Zn-dependent exopeptidases"/>
    <property type="match status" value="1"/>
</dbReference>
<dbReference type="InterPro" id="IPR000834">
    <property type="entry name" value="Peptidase_M14"/>
</dbReference>
<dbReference type="EC" id="3.4.17.22" evidence="3"/>
<dbReference type="GeneID" id="69579668"/>
<sequence>MSYSEYKEHTLFGRYITFEMIASFLEKYHFNNIILLGHSVNGIPIQLYQIGQGKKKILMWSQMHGNESTTTKALFDLLNYLKHQPEILHHLSIYFIPMLNPDGAKVYTRVNANEIDLNRDAFDCAQPESKCLKKAYELSRPDFCFNLHDQRTIFSVGKSKFPATISFLAPSYNEKREINAVRQKSMEVIGFINDALQKEIPNQIGRFDDSFNINCTGDMFTSLQVPTILFEAGHFQNDYNREQTRYYVFKALCLALNYICKQEVTGKFYHSYFSIPENDKCFFDILLYDDLSEIPSDIGILFEEKLQNQTIVLVPYVAEKGNLRDKFGHIEGTLSKGIEKQNLPDAQKIADFLANYVKI</sequence>
<evidence type="ECO:0000259" key="2">
    <source>
        <dbReference type="PROSITE" id="PS52035"/>
    </source>
</evidence>
<dbReference type="GO" id="GO:0008270">
    <property type="term" value="F:zinc ion binding"/>
    <property type="evidence" value="ECO:0007669"/>
    <property type="project" value="InterPro"/>
</dbReference>
<feature type="domain" description="Peptidase M14" evidence="2">
    <location>
        <begin position="2"/>
        <end position="259"/>
    </location>
</feature>
<dbReference type="CDD" id="cd06239">
    <property type="entry name" value="M14-like"/>
    <property type="match status" value="1"/>
</dbReference>
<dbReference type="EMBL" id="CDOE01000047">
    <property type="protein sequence ID" value="CEN34108.1"/>
    <property type="molecule type" value="Genomic_DNA"/>
</dbReference>
<dbReference type="RefSeq" id="WP_041999302.1">
    <property type="nucleotide sequence ID" value="NZ_CP022382.1"/>
</dbReference>
<dbReference type="GO" id="GO:0004181">
    <property type="term" value="F:metallocarboxypeptidase activity"/>
    <property type="evidence" value="ECO:0007669"/>
    <property type="project" value="UniProtKB-EC"/>
</dbReference>
<evidence type="ECO:0000313" key="4">
    <source>
        <dbReference type="Proteomes" id="UP000044026"/>
    </source>
</evidence>
<comment type="caution">
    <text evidence="1">Lacks conserved residue(s) required for the propagation of feature annotation.</text>
</comment>
<dbReference type="Gene3D" id="3.40.630.10">
    <property type="entry name" value="Zn peptidases"/>
    <property type="match status" value="1"/>
</dbReference>
<dbReference type="PROSITE" id="PS52035">
    <property type="entry name" value="PEPTIDASE_M14"/>
    <property type="match status" value="1"/>
</dbReference>
<evidence type="ECO:0000313" key="3">
    <source>
        <dbReference type="EMBL" id="CEN34108.1"/>
    </source>
</evidence>
<dbReference type="Proteomes" id="UP000044026">
    <property type="component" value="Unassembled WGS sequence"/>
</dbReference>
<comment type="similarity">
    <text evidence="1">Belongs to the peptidase M14 family.</text>
</comment>
<gene>
    <name evidence="3" type="ORF">CCAN12_510001</name>
</gene>
<name>A0A0B7H922_9FLAO</name>